<dbReference type="Gene3D" id="1.10.287.110">
    <property type="entry name" value="DnaJ domain"/>
    <property type="match status" value="1"/>
</dbReference>
<feature type="region of interest" description="Disordered" evidence="1">
    <location>
        <begin position="1"/>
        <end position="22"/>
    </location>
</feature>
<dbReference type="PROSITE" id="PS00636">
    <property type="entry name" value="DNAJ_1"/>
    <property type="match status" value="1"/>
</dbReference>
<dbReference type="CDD" id="cd06257">
    <property type="entry name" value="DnaJ"/>
    <property type="match status" value="1"/>
</dbReference>
<dbReference type="InterPro" id="IPR018253">
    <property type="entry name" value="DnaJ_domain_CS"/>
</dbReference>
<dbReference type="InterPro" id="IPR053232">
    <property type="entry name" value="DnaJ_C/III_chloroplastic"/>
</dbReference>
<dbReference type="SUPFAM" id="SSF46565">
    <property type="entry name" value="Chaperone J-domain"/>
    <property type="match status" value="1"/>
</dbReference>
<gene>
    <name evidence="3" type="ORF">SASPL_122052</name>
</gene>
<dbReference type="PANTHER" id="PTHR45090">
    <property type="entry name" value="CHAPERONE PROTEIN DNAJ 20 CHLOROPLASTIC"/>
    <property type="match status" value="1"/>
</dbReference>
<evidence type="ECO:0000313" key="4">
    <source>
        <dbReference type="Proteomes" id="UP000298416"/>
    </source>
</evidence>
<dbReference type="InterPro" id="IPR036869">
    <property type="entry name" value="J_dom_sf"/>
</dbReference>
<dbReference type="Pfam" id="PF00226">
    <property type="entry name" value="DnaJ"/>
    <property type="match status" value="1"/>
</dbReference>
<sequence>MNSKILQSGPKSAVYTIPKPNQSTEARIPQSISFASHASSSRITVKSPFGPKRARIPTRIEAVTAGTAESLYEVLGIGESVSSVSDIKKAYKKMARKYHPDVSPPERLDENTRRFIMVKEAYEILSNPKRRALYDRNLAGGHAQEIEENEEWKMRWQSQLDELKRRSNDISRRERMSWGERMRSHIL</sequence>
<evidence type="ECO:0000259" key="2">
    <source>
        <dbReference type="PROSITE" id="PS50076"/>
    </source>
</evidence>
<dbReference type="OrthoDB" id="445556at2759"/>
<reference evidence="3" key="2">
    <citation type="submission" date="2020-08" db="EMBL/GenBank/DDBJ databases">
        <title>Plant Genome Project.</title>
        <authorList>
            <person name="Zhang R.-G."/>
        </authorList>
    </citation>
    <scope>NUCLEOTIDE SEQUENCE</scope>
    <source>
        <strain evidence="3">Huo1</strain>
        <tissue evidence="3">Leaf</tissue>
    </source>
</reference>
<evidence type="ECO:0000256" key="1">
    <source>
        <dbReference type="SAM" id="MobiDB-lite"/>
    </source>
</evidence>
<keyword evidence="4" id="KW-1185">Reference proteome</keyword>
<proteinExistence type="predicted"/>
<name>A0A8X8XKL5_SALSN</name>
<organism evidence="3">
    <name type="scientific">Salvia splendens</name>
    <name type="common">Scarlet sage</name>
    <dbReference type="NCBI Taxonomy" id="180675"/>
    <lineage>
        <taxon>Eukaryota</taxon>
        <taxon>Viridiplantae</taxon>
        <taxon>Streptophyta</taxon>
        <taxon>Embryophyta</taxon>
        <taxon>Tracheophyta</taxon>
        <taxon>Spermatophyta</taxon>
        <taxon>Magnoliopsida</taxon>
        <taxon>eudicotyledons</taxon>
        <taxon>Gunneridae</taxon>
        <taxon>Pentapetalae</taxon>
        <taxon>asterids</taxon>
        <taxon>lamiids</taxon>
        <taxon>Lamiales</taxon>
        <taxon>Lamiaceae</taxon>
        <taxon>Nepetoideae</taxon>
        <taxon>Mentheae</taxon>
        <taxon>Salviinae</taxon>
        <taxon>Salvia</taxon>
        <taxon>Salvia subgen. Calosphace</taxon>
        <taxon>core Calosphace</taxon>
    </lineage>
</organism>
<dbReference type="EMBL" id="PNBA02000008">
    <property type="protein sequence ID" value="KAG6414679.1"/>
    <property type="molecule type" value="Genomic_DNA"/>
</dbReference>
<dbReference type="PRINTS" id="PR00625">
    <property type="entry name" value="JDOMAIN"/>
</dbReference>
<dbReference type="PROSITE" id="PS50076">
    <property type="entry name" value="DNAJ_2"/>
    <property type="match status" value="1"/>
</dbReference>
<dbReference type="SMART" id="SM00271">
    <property type="entry name" value="DnaJ"/>
    <property type="match status" value="1"/>
</dbReference>
<dbReference type="AlphaFoldDB" id="A0A8X8XKL5"/>
<protein>
    <recommendedName>
        <fullName evidence="2">J domain-containing protein</fullName>
    </recommendedName>
</protein>
<comment type="caution">
    <text evidence="3">The sequence shown here is derived from an EMBL/GenBank/DDBJ whole genome shotgun (WGS) entry which is preliminary data.</text>
</comment>
<feature type="compositionally biased region" description="Polar residues" evidence="1">
    <location>
        <begin position="1"/>
        <end position="10"/>
    </location>
</feature>
<dbReference type="PANTHER" id="PTHR45090:SF4">
    <property type="entry name" value="J DOMAIN-CONTAINING PROTEIN"/>
    <property type="match status" value="1"/>
</dbReference>
<dbReference type="InterPro" id="IPR001623">
    <property type="entry name" value="DnaJ_domain"/>
</dbReference>
<dbReference type="GO" id="GO:0009507">
    <property type="term" value="C:chloroplast"/>
    <property type="evidence" value="ECO:0007669"/>
    <property type="project" value="TreeGrafter"/>
</dbReference>
<dbReference type="Proteomes" id="UP000298416">
    <property type="component" value="Unassembled WGS sequence"/>
</dbReference>
<evidence type="ECO:0000313" key="3">
    <source>
        <dbReference type="EMBL" id="KAG6414679.1"/>
    </source>
</evidence>
<accession>A0A8X8XKL5</accession>
<reference evidence="3" key="1">
    <citation type="submission" date="2018-01" db="EMBL/GenBank/DDBJ databases">
        <authorList>
            <person name="Mao J.F."/>
        </authorList>
    </citation>
    <scope>NUCLEOTIDE SEQUENCE</scope>
    <source>
        <strain evidence="3">Huo1</strain>
        <tissue evidence="3">Leaf</tissue>
    </source>
</reference>
<feature type="domain" description="J" evidence="2">
    <location>
        <begin position="70"/>
        <end position="138"/>
    </location>
</feature>